<dbReference type="InterPro" id="IPR029026">
    <property type="entry name" value="tRNA_m1G_MTases_N"/>
</dbReference>
<dbReference type="InParanoid" id="A0A066VNK1"/>
<evidence type="ECO:0000256" key="1">
    <source>
        <dbReference type="ARBA" id="ARBA00009841"/>
    </source>
</evidence>
<comment type="caution">
    <text evidence="3">The sequence shown here is derived from an EMBL/GenBank/DDBJ whole genome shotgun (WGS) entry which is preliminary data.</text>
</comment>
<dbReference type="Gene3D" id="3.40.1280.10">
    <property type="match status" value="2"/>
</dbReference>
<protein>
    <submittedName>
        <fullName evidence="3">DUF171-domain-containing protein</fullName>
    </submittedName>
</protein>
<dbReference type="OMA" id="FFPIHKD"/>
<dbReference type="AlphaFoldDB" id="A0A066VNK1"/>
<organism evidence="3 4">
    <name type="scientific">Tilletiaria anomala (strain ATCC 24038 / CBS 436.72 / UBC 951)</name>
    <dbReference type="NCBI Taxonomy" id="1037660"/>
    <lineage>
        <taxon>Eukaryota</taxon>
        <taxon>Fungi</taxon>
        <taxon>Dikarya</taxon>
        <taxon>Basidiomycota</taxon>
        <taxon>Ustilaginomycotina</taxon>
        <taxon>Exobasidiomycetes</taxon>
        <taxon>Georgefischeriales</taxon>
        <taxon>Tilletiariaceae</taxon>
        <taxon>Tilletiaria</taxon>
    </lineage>
</organism>
<dbReference type="STRING" id="1037660.A0A066VNK1"/>
<dbReference type="Proteomes" id="UP000027361">
    <property type="component" value="Unassembled WGS sequence"/>
</dbReference>
<dbReference type="PANTHER" id="PTHR12150">
    <property type="entry name" value="CLASS IV SAM-BINDING METHYLTRANSFERASE-RELATED"/>
    <property type="match status" value="1"/>
</dbReference>
<evidence type="ECO:0000313" key="3">
    <source>
        <dbReference type="EMBL" id="KDN40175.1"/>
    </source>
</evidence>
<dbReference type="InterPro" id="IPR029028">
    <property type="entry name" value="Alpha/beta_knot_MTases"/>
</dbReference>
<dbReference type="CDD" id="cd18086">
    <property type="entry name" value="HsC9orf114-like"/>
    <property type="match status" value="1"/>
</dbReference>
<dbReference type="FunCoup" id="A0A066VNK1">
    <property type="interactions" value="430"/>
</dbReference>
<evidence type="ECO:0000256" key="2">
    <source>
        <dbReference type="SAM" id="MobiDB-lite"/>
    </source>
</evidence>
<dbReference type="RefSeq" id="XP_013241312.1">
    <property type="nucleotide sequence ID" value="XM_013385858.1"/>
</dbReference>
<sequence length="427" mass="46258">MADLTQLNPPKKKSKPNNHHHVQDAAHSSILDEANRKEAVSPFYSRVNPHKPSAFSLPITSSHGSRKHTLSIALPGSIILNSQSPELRARLVAHVARAAAIFNVDEIVIFKEGQRAKDTAVLESRGGYGRGRYSKGASITEEEGGTGDSYDEDAFMARILQYLETPQYLRKVLFPMHPDLRYAGLLPPLDLPHHLRREDQARYREGVIVSPNAKSSSKHNKDPMKSGMQEWLIDVGLWDNVRTEAPVSAGLAADMRVTVEMPKNESGKATLVSPRTPVEKQGMYWGYSVRLCDSLSQALSSSPWQSGTDASGDGGYDLVIGTSERGQPVSQLLALSGGGTGDAACASNAGIPPFHHAMLVFGGLSGLEVVIEHDKGIPLGADDAHELFDLWINVAENQGSRTIRTEEAVLIALSRLAPALETAGRKV</sequence>
<dbReference type="HOGENOM" id="CLU_017233_2_1_1"/>
<keyword evidence="4" id="KW-1185">Reference proteome</keyword>
<dbReference type="OrthoDB" id="361029at2759"/>
<dbReference type="EMBL" id="JMSN01000094">
    <property type="protein sequence ID" value="KDN40175.1"/>
    <property type="molecule type" value="Genomic_DNA"/>
</dbReference>
<proteinExistence type="inferred from homology"/>
<dbReference type="InterPro" id="IPR003750">
    <property type="entry name" value="Put_MeTrfase-C9orf114-like"/>
</dbReference>
<dbReference type="SUPFAM" id="SSF50249">
    <property type="entry name" value="Nucleic acid-binding proteins"/>
    <property type="match status" value="1"/>
</dbReference>
<evidence type="ECO:0000313" key="4">
    <source>
        <dbReference type="Proteomes" id="UP000027361"/>
    </source>
</evidence>
<comment type="similarity">
    <text evidence="1">Belongs to the class IV-like SAM-binding methyltransferase superfamily.</text>
</comment>
<feature type="region of interest" description="Disordered" evidence="2">
    <location>
        <begin position="1"/>
        <end position="31"/>
    </location>
</feature>
<dbReference type="Pfam" id="PF02598">
    <property type="entry name" value="Methyltrn_RNA_3"/>
    <property type="match status" value="1"/>
</dbReference>
<feature type="compositionally biased region" description="Basic residues" evidence="2">
    <location>
        <begin position="10"/>
        <end position="20"/>
    </location>
</feature>
<reference evidence="3 4" key="1">
    <citation type="submission" date="2014-05" db="EMBL/GenBank/DDBJ databases">
        <title>Draft genome sequence of a rare smut relative, Tilletiaria anomala UBC 951.</title>
        <authorList>
            <consortium name="DOE Joint Genome Institute"/>
            <person name="Toome M."/>
            <person name="Kuo A."/>
            <person name="Henrissat B."/>
            <person name="Lipzen A."/>
            <person name="Tritt A."/>
            <person name="Yoshinaga Y."/>
            <person name="Zane M."/>
            <person name="Barry K."/>
            <person name="Grigoriev I.V."/>
            <person name="Spatafora J.W."/>
            <person name="Aimea M.C."/>
        </authorList>
    </citation>
    <scope>NUCLEOTIDE SEQUENCE [LARGE SCALE GENOMIC DNA]</scope>
    <source>
        <strain evidence="3 4">UBC 951</strain>
    </source>
</reference>
<name>A0A066VNK1_TILAU</name>
<dbReference type="InterPro" id="IPR012340">
    <property type="entry name" value="NA-bd_OB-fold"/>
</dbReference>
<dbReference type="GeneID" id="25265069"/>
<dbReference type="SUPFAM" id="SSF75217">
    <property type="entry name" value="alpha/beta knot"/>
    <property type="match status" value="1"/>
</dbReference>
<dbReference type="PANTHER" id="PTHR12150:SF13">
    <property type="entry name" value="METHYLTRANSFERASE C9ORF114-RELATED"/>
    <property type="match status" value="1"/>
</dbReference>
<accession>A0A066VNK1</accession>
<gene>
    <name evidence="3" type="ORF">K437DRAFT_258762</name>
</gene>